<dbReference type="EMBL" id="FN654695">
    <property type="protein sequence ID" value="CBY35913.1"/>
    <property type="molecule type" value="Genomic_DNA"/>
</dbReference>
<proteinExistence type="predicted"/>
<dbReference type="GO" id="GO:0010181">
    <property type="term" value="F:FMN binding"/>
    <property type="evidence" value="ECO:0007669"/>
    <property type="project" value="InterPro"/>
</dbReference>
<dbReference type="Gene3D" id="3.40.50.80">
    <property type="entry name" value="Nucleotide-binding domain of ferredoxin-NADP reductase (FNR) module"/>
    <property type="match status" value="1"/>
</dbReference>
<feature type="domain" description="Flavodoxin-like" evidence="3">
    <location>
        <begin position="5"/>
        <end position="151"/>
    </location>
</feature>
<dbReference type="GO" id="GO:0050667">
    <property type="term" value="P:homocysteine metabolic process"/>
    <property type="evidence" value="ECO:0007669"/>
    <property type="project" value="TreeGrafter"/>
</dbReference>
<dbReference type="PANTHER" id="PTHR19384:SF84">
    <property type="entry name" value="METHIONINE SYNTHASE REDUCTASE"/>
    <property type="match status" value="1"/>
</dbReference>
<organism evidence="4">
    <name type="scientific">Oikopleura dioica</name>
    <name type="common">Tunicate</name>
    <dbReference type="NCBI Taxonomy" id="34765"/>
    <lineage>
        <taxon>Eukaryota</taxon>
        <taxon>Metazoa</taxon>
        <taxon>Chordata</taxon>
        <taxon>Tunicata</taxon>
        <taxon>Appendicularia</taxon>
        <taxon>Copelata</taxon>
        <taxon>Oikopleuridae</taxon>
        <taxon>Oikopleura</taxon>
    </lineage>
</organism>
<evidence type="ECO:0000259" key="3">
    <source>
        <dbReference type="PROSITE" id="PS50902"/>
    </source>
</evidence>
<dbReference type="Proteomes" id="UP000011014">
    <property type="component" value="Unassembled WGS sequence"/>
</dbReference>
<dbReference type="InterPro" id="IPR029039">
    <property type="entry name" value="Flavoprotein-like_sf"/>
</dbReference>
<evidence type="ECO:0000256" key="1">
    <source>
        <dbReference type="ARBA" id="ARBA00022605"/>
    </source>
</evidence>
<sequence length="440" mass="48945">MKKRILFGFASKGGTGAAMAEEVYALASEAVDDDSVDLVLPDELNNIVDTVLEDHVSTLLVVIASSTGQGDLPQNGIQFLQKIEGKNLNKTDLAMLCLGDSNYTTFMDGPHALLNSMLRAGIRLVDQIVEADDANNDAFADSTDKFIEGIEAIVRKWVKNELSESIEPIFHPLSSTSQKAKRASKYEAIIELVKSSDHVAGVALKIPKMPEPAFEITISNESDCQSSLTRFEEIQNGVLFEPVSSPIYECSVLNGKRLTSVKAEKQAWEITLALDEKTRISDKNRELQCGDCVALFTPNDSDEVELAMNALNDGKNVTVLTNGKKRPSWFPEQELPILTFFVNENSFIYKNELNEKVENGTLKKLFVAFSRENNKKYVQDILLDEKYLVKELIEKNGLIYICGDGAGMGIGIRNSLLEILGDEKYSQLMKNKTIREDLWR</sequence>
<keyword evidence="1" id="KW-0028">Amino-acid biosynthesis</keyword>
<gene>
    <name evidence="4" type="ORF">GSOID_T00028386001</name>
</gene>
<dbReference type="Gene3D" id="3.40.50.360">
    <property type="match status" value="1"/>
</dbReference>
<protein>
    <recommendedName>
        <fullName evidence="3">Flavodoxin-like domain-containing protein</fullName>
    </recommendedName>
</protein>
<dbReference type="GO" id="GO:0009086">
    <property type="term" value="P:methionine biosynthetic process"/>
    <property type="evidence" value="ECO:0007669"/>
    <property type="project" value="TreeGrafter"/>
</dbReference>
<dbReference type="InterPro" id="IPR039261">
    <property type="entry name" value="FNR_nucleotide-bd"/>
</dbReference>
<dbReference type="SUPFAM" id="SSF63380">
    <property type="entry name" value="Riboflavin synthase domain-like"/>
    <property type="match status" value="1"/>
</dbReference>
<dbReference type="PROSITE" id="PS50902">
    <property type="entry name" value="FLAVODOXIN_LIKE"/>
    <property type="match status" value="1"/>
</dbReference>
<dbReference type="InterPro" id="IPR008254">
    <property type="entry name" value="Flavodoxin/NO_synth"/>
</dbReference>
<dbReference type="Pfam" id="PF00258">
    <property type="entry name" value="Flavodoxin_1"/>
    <property type="match status" value="1"/>
</dbReference>
<evidence type="ECO:0000256" key="2">
    <source>
        <dbReference type="ARBA" id="ARBA00022630"/>
    </source>
</evidence>
<accession>E4YKA2</accession>
<dbReference type="InterPro" id="IPR017938">
    <property type="entry name" value="Riboflavin_synthase-like_b-brl"/>
</dbReference>
<dbReference type="GO" id="GO:0030586">
    <property type="term" value="F:[methionine synthase] reductase (NADPH) activity"/>
    <property type="evidence" value="ECO:0007669"/>
    <property type="project" value="TreeGrafter"/>
</dbReference>
<dbReference type="PANTHER" id="PTHR19384">
    <property type="entry name" value="NITRIC OXIDE SYNTHASE-RELATED"/>
    <property type="match status" value="1"/>
</dbReference>
<dbReference type="GO" id="GO:0050660">
    <property type="term" value="F:flavin adenine dinucleotide binding"/>
    <property type="evidence" value="ECO:0007669"/>
    <property type="project" value="TreeGrafter"/>
</dbReference>
<dbReference type="AlphaFoldDB" id="E4YKA2"/>
<dbReference type="GO" id="GO:0005829">
    <property type="term" value="C:cytosol"/>
    <property type="evidence" value="ECO:0007669"/>
    <property type="project" value="TreeGrafter"/>
</dbReference>
<keyword evidence="2" id="KW-0285">Flavoprotein</keyword>
<dbReference type="SUPFAM" id="SSF52218">
    <property type="entry name" value="Flavoproteins"/>
    <property type="match status" value="1"/>
</dbReference>
<evidence type="ECO:0000313" key="4">
    <source>
        <dbReference type="EMBL" id="CBY35913.1"/>
    </source>
</evidence>
<name>E4YKA2_OIKDI</name>
<reference evidence="4" key="1">
    <citation type="journal article" date="2010" name="Science">
        <title>Plasticity of animal genome architecture unmasked by rapid evolution of a pelagic tunicate.</title>
        <authorList>
            <person name="Denoeud F."/>
            <person name="Henriet S."/>
            <person name="Mungpakdee S."/>
            <person name="Aury J.M."/>
            <person name="Da Silva C."/>
            <person name="Brinkmann H."/>
            <person name="Mikhaleva J."/>
            <person name="Olsen L.C."/>
            <person name="Jubin C."/>
            <person name="Canestro C."/>
            <person name="Bouquet J.M."/>
            <person name="Danks G."/>
            <person name="Poulain J."/>
            <person name="Campsteijn C."/>
            <person name="Adamski M."/>
            <person name="Cross I."/>
            <person name="Yadetie F."/>
            <person name="Muffato M."/>
            <person name="Louis A."/>
            <person name="Butcher S."/>
            <person name="Tsagkogeorga G."/>
            <person name="Konrad A."/>
            <person name="Singh S."/>
            <person name="Jensen M.F."/>
            <person name="Cong E.H."/>
            <person name="Eikeseth-Otteraa H."/>
            <person name="Noel B."/>
            <person name="Anthouard V."/>
            <person name="Porcel B.M."/>
            <person name="Kachouri-Lafond R."/>
            <person name="Nishino A."/>
            <person name="Ugolini M."/>
            <person name="Chourrout P."/>
            <person name="Nishida H."/>
            <person name="Aasland R."/>
            <person name="Huzurbazar S."/>
            <person name="Westhof E."/>
            <person name="Delsuc F."/>
            <person name="Lehrach H."/>
            <person name="Reinhardt R."/>
            <person name="Weissenbach J."/>
            <person name="Roy S.W."/>
            <person name="Artiguenave F."/>
            <person name="Postlethwait J.H."/>
            <person name="Manak J.R."/>
            <person name="Thompson E.M."/>
            <person name="Jaillon O."/>
            <person name="Du Pasquier L."/>
            <person name="Boudinot P."/>
            <person name="Liberles D.A."/>
            <person name="Volff J.N."/>
            <person name="Philippe H."/>
            <person name="Lenhard B."/>
            <person name="Roest Crollius H."/>
            <person name="Wincker P."/>
            <person name="Chourrout D."/>
        </authorList>
    </citation>
    <scope>NUCLEOTIDE SEQUENCE [LARGE SCALE GENOMIC DNA]</scope>
</reference>
<dbReference type="SUPFAM" id="SSF52343">
    <property type="entry name" value="Ferredoxin reductase-like, C-terminal NADP-linked domain"/>
    <property type="match status" value="1"/>
</dbReference>